<keyword evidence="1" id="KW-0732">Signal</keyword>
<dbReference type="AlphaFoldDB" id="A0A5B7GD01"/>
<name>A0A5B7GD01_PORTR</name>
<dbReference type="Proteomes" id="UP000324222">
    <property type="component" value="Unassembled WGS sequence"/>
</dbReference>
<evidence type="ECO:0000313" key="3">
    <source>
        <dbReference type="Proteomes" id="UP000324222"/>
    </source>
</evidence>
<protein>
    <recommendedName>
        <fullName evidence="4">Secreted protein</fullName>
    </recommendedName>
</protein>
<comment type="caution">
    <text evidence="2">The sequence shown here is derived from an EMBL/GenBank/DDBJ whole genome shotgun (WGS) entry which is preliminary data.</text>
</comment>
<reference evidence="2 3" key="1">
    <citation type="submission" date="2019-05" db="EMBL/GenBank/DDBJ databases">
        <title>Another draft genome of Portunus trituberculatus and its Hox gene families provides insights of decapod evolution.</title>
        <authorList>
            <person name="Jeong J.-H."/>
            <person name="Song I."/>
            <person name="Kim S."/>
            <person name="Choi T."/>
            <person name="Kim D."/>
            <person name="Ryu S."/>
            <person name="Kim W."/>
        </authorList>
    </citation>
    <scope>NUCLEOTIDE SEQUENCE [LARGE SCALE GENOMIC DNA]</scope>
    <source>
        <tissue evidence="2">Muscle</tissue>
    </source>
</reference>
<organism evidence="2 3">
    <name type="scientific">Portunus trituberculatus</name>
    <name type="common">Swimming crab</name>
    <name type="synonym">Neptunus trituberculatus</name>
    <dbReference type="NCBI Taxonomy" id="210409"/>
    <lineage>
        <taxon>Eukaryota</taxon>
        <taxon>Metazoa</taxon>
        <taxon>Ecdysozoa</taxon>
        <taxon>Arthropoda</taxon>
        <taxon>Crustacea</taxon>
        <taxon>Multicrustacea</taxon>
        <taxon>Malacostraca</taxon>
        <taxon>Eumalacostraca</taxon>
        <taxon>Eucarida</taxon>
        <taxon>Decapoda</taxon>
        <taxon>Pleocyemata</taxon>
        <taxon>Brachyura</taxon>
        <taxon>Eubrachyura</taxon>
        <taxon>Portunoidea</taxon>
        <taxon>Portunidae</taxon>
        <taxon>Portuninae</taxon>
        <taxon>Portunus</taxon>
    </lineage>
</organism>
<accession>A0A5B7GD01</accession>
<gene>
    <name evidence="2" type="ORF">E2C01_049406</name>
</gene>
<dbReference type="EMBL" id="VSRR010013203">
    <property type="protein sequence ID" value="MPC55469.1"/>
    <property type="molecule type" value="Genomic_DNA"/>
</dbReference>
<feature type="signal peptide" evidence="1">
    <location>
        <begin position="1"/>
        <end position="25"/>
    </location>
</feature>
<feature type="chain" id="PRO_5023000824" description="Secreted protein" evidence="1">
    <location>
        <begin position="26"/>
        <end position="104"/>
    </location>
</feature>
<evidence type="ECO:0000256" key="1">
    <source>
        <dbReference type="SAM" id="SignalP"/>
    </source>
</evidence>
<keyword evidence="3" id="KW-1185">Reference proteome</keyword>
<evidence type="ECO:0000313" key="2">
    <source>
        <dbReference type="EMBL" id="MPC55469.1"/>
    </source>
</evidence>
<sequence>MTHHVTGIRLFLLTITSLLSVALEATNDITTSTSLPYPPSPPSRLHSIPGTITNILVRNRQTSLNHLITRLSTPPGAAAATVPHSPTLRCYRNNVTGTKPRWPI</sequence>
<proteinExistence type="predicted"/>
<evidence type="ECO:0008006" key="4">
    <source>
        <dbReference type="Google" id="ProtNLM"/>
    </source>
</evidence>